<organism evidence="3 4">
    <name type="scientific">Helicobacter pylori</name>
    <name type="common">Campylobacter pylori</name>
    <dbReference type="NCBI Taxonomy" id="210"/>
    <lineage>
        <taxon>Bacteria</taxon>
        <taxon>Pseudomonadati</taxon>
        <taxon>Campylobacterota</taxon>
        <taxon>Epsilonproteobacteria</taxon>
        <taxon>Campylobacterales</taxon>
        <taxon>Helicobacteraceae</taxon>
        <taxon>Helicobacter</taxon>
    </lineage>
</organism>
<sequence>MARSIELQEIEVWDGNTASSNALRQAQIDVIAAYPITPSTPIVQNYGSFKDNGYVDGEFVLVESEHAAMSA</sequence>
<reference evidence="3 4" key="1">
    <citation type="submission" date="2018-01" db="EMBL/GenBank/DDBJ databases">
        <title>Helicobacter pylori genome-wide association study shows promise for predicting gastric cancer risk.</title>
        <authorList>
            <person name="Berthenet E."/>
            <person name="Yahara K."/>
            <person name="Thorell K."/>
            <person name="Pascoe B."/>
            <person name="Meric G."/>
            <person name="Mikhail J.M."/>
            <person name="Engstrand L."/>
            <person name="Enroth H."/>
            <person name="Burette A."/>
            <person name="Megraud F."/>
            <person name="Atherton J."/>
            <person name="Smith S."/>
            <person name="Wilkinson T.S."/>
            <person name="Hitchings M.D."/>
            <person name="Falush D."/>
            <person name="Sheppard S.K."/>
        </authorList>
    </citation>
    <scope>NUCLEOTIDE SEQUENCE [LARGE SCALE GENOMIC DNA]</scope>
    <source>
        <strain evidence="3 4">GIL237</strain>
    </source>
</reference>
<dbReference type="PANTHER" id="PTHR32154">
    <property type="entry name" value="PYRUVATE-FLAVODOXIN OXIDOREDUCTASE-RELATED"/>
    <property type="match status" value="1"/>
</dbReference>
<accession>A0A2T6VG82</accession>
<gene>
    <name evidence="3" type="ORF">C2R72_05190</name>
</gene>
<evidence type="ECO:0000259" key="2">
    <source>
        <dbReference type="Pfam" id="PF01855"/>
    </source>
</evidence>
<name>A0A2T6VG82_HELPX</name>
<comment type="caution">
    <text evidence="3">The sequence shown here is derived from an EMBL/GenBank/DDBJ whole genome shotgun (WGS) entry which is preliminary data.</text>
</comment>
<evidence type="ECO:0000313" key="4">
    <source>
        <dbReference type="Proteomes" id="UP000244700"/>
    </source>
</evidence>
<proteinExistence type="predicted"/>
<dbReference type="GO" id="GO:0006979">
    <property type="term" value="P:response to oxidative stress"/>
    <property type="evidence" value="ECO:0007669"/>
    <property type="project" value="TreeGrafter"/>
</dbReference>
<evidence type="ECO:0000313" key="3">
    <source>
        <dbReference type="EMBL" id="PUD76834.1"/>
    </source>
</evidence>
<dbReference type="Gene3D" id="3.40.50.970">
    <property type="match status" value="1"/>
</dbReference>
<dbReference type="PANTHER" id="PTHR32154:SF0">
    <property type="entry name" value="PYRUVATE-FLAVODOXIN OXIDOREDUCTASE-RELATED"/>
    <property type="match status" value="1"/>
</dbReference>
<protein>
    <submittedName>
        <fullName evidence="3">2-ketoisovalerate ferredoxin oxidoreductase</fullName>
    </submittedName>
</protein>
<keyword evidence="1" id="KW-0560">Oxidoreductase</keyword>
<dbReference type="EMBL" id="QBQT01000311">
    <property type="protein sequence ID" value="PUD76834.1"/>
    <property type="molecule type" value="Genomic_DNA"/>
</dbReference>
<evidence type="ECO:0000256" key="1">
    <source>
        <dbReference type="ARBA" id="ARBA00023002"/>
    </source>
</evidence>
<dbReference type="AlphaFoldDB" id="A0A2T6VG82"/>
<dbReference type="InterPro" id="IPR002880">
    <property type="entry name" value="Pyrv_Fd/Flavodoxin_OxRdtase_N"/>
</dbReference>
<dbReference type="InterPro" id="IPR050722">
    <property type="entry name" value="Pyruvate:ferred/Flavod_OxRd"/>
</dbReference>
<dbReference type="Proteomes" id="UP000244700">
    <property type="component" value="Unassembled WGS sequence"/>
</dbReference>
<dbReference type="Pfam" id="PF01855">
    <property type="entry name" value="POR_N"/>
    <property type="match status" value="1"/>
</dbReference>
<feature type="non-terminal residue" evidence="3">
    <location>
        <position position="71"/>
    </location>
</feature>
<dbReference type="InterPro" id="IPR029061">
    <property type="entry name" value="THDP-binding"/>
</dbReference>
<feature type="domain" description="Pyruvate flavodoxin/ferredoxin oxidoreductase pyrimidine binding" evidence="2">
    <location>
        <begin position="22"/>
        <end position="71"/>
    </location>
</feature>
<dbReference type="SUPFAM" id="SSF52518">
    <property type="entry name" value="Thiamin diphosphate-binding fold (THDP-binding)"/>
    <property type="match status" value="1"/>
</dbReference>
<dbReference type="GO" id="GO:0016491">
    <property type="term" value="F:oxidoreductase activity"/>
    <property type="evidence" value="ECO:0007669"/>
    <property type="project" value="UniProtKB-KW"/>
</dbReference>